<reference evidence="1" key="1">
    <citation type="submission" date="2014-09" db="EMBL/GenBank/DDBJ databases">
        <authorList>
            <person name="Magalhaes I.L.F."/>
            <person name="Oliveira U."/>
            <person name="Santos F.R."/>
            <person name="Vidigal T.H.D.A."/>
            <person name="Brescovit A.D."/>
            <person name="Santos A.J."/>
        </authorList>
    </citation>
    <scope>NUCLEOTIDE SEQUENCE</scope>
    <source>
        <tissue evidence="1">Shoot tissue taken approximately 20 cm above the soil surface</tissue>
    </source>
</reference>
<accession>A0A0A9F264</accession>
<name>A0A0A9F264_ARUDO</name>
<dbReference type="AlphaFoldDB" id="A0A0A9F264"/>
<dbReference type="EMBL" id="GBRH01191469">
    <property type="protein sequence ID" value="JAE06427.1"/>
    <property type="molecule type" value="Transcribed_RNA"/>
</dbReference>
<reference evidence="1" key="2">
    <citation type="journal article" date="2015" name="Data Brief">
        <title>Shoot transcriptome of the giant reed, Arundo donax.</title>
        <authorList>
            <person name="Barrero R.A."/>
            <person name="Guerrero F.D."/>
            <person name="Moolhuijzen P."/>
            <person name="Goolsby J.A."/>
            <person name="Tidwell J."/>
            <person name="Bellgard S.E."/>
            <person name="Bellgard M.I."/>
        </authorList>
    </citation>
    <scope>NUCLEOTIDE SEQUENCE</scope>
    <source>
        <tissue evidence="1">Shoot tissue taken approximately 20 cm above the soil surface</tissue>
    </source>
</reference>
<evidence type="ECO:0000313" key="1">
    <source>
        <dbReference type="EMBL" id="JAE06427.1"/>
    </source>
</evidence>
<proteinExistence type="predicted"/>
<protein>
    <submittedName>
        <fullName evidence="1">Uncharacterized protein</fullName>
    </submittedName>
</protein>
<organism evidence="1">
    <name type="scientific">Arundo donax</name>
    <name type="common">Giant reed</name>
    <name type="synonym">Donax arundinaceus</name>
    <dbReference type="NCBI Taxonomy" id="35708"/>
    <lineage>
        <taxon>Eukaryota</taxon>
        <taxon>Viridiplantae</taxon>
        <taxon>Streptophyta</taxon>
        <taxon>Embryophyta</taxon>
        <taxon>Tracheophyta</taxon>
        <taxon>Spermatophyta</taxon>
        <taxon>Magnoliopsida</taxon>
        <taxon>Liliopsida</taxon>
        <taxon>Poales</taxon>
        <taxon>Poaceae</taxon>
        <taxon>PACMAD clade</taxon>
        <taxon>Arundinoideae</taxon>
        <taxon>Arundineae</taxon>
        <taxon>Arundo</taxon>
    </lineage>
</organism>
<sequence>MVLEVFVEGGKSKMIETVQFAKSKVVEHVDTYEPPYLLCQALTCSAQIRMKITNNKARCLNKRLHSHHCPYNCFICFLRTFFGPQLTALKSFSASFSTYTTVSKHKAFSFLLRTKVKNFKYLSLQLQILGQ</sequence>